<evidence type="ECO:0000313" key="9">
    <source>
        <dbReference type="Proteomes" id="UP000092321"/>
    </source>
</evidence>
<dbReference type="Proteomes" id="UP000092321">
    <property type="component" value="Unassembled WGS sequence"/>
</dbReference>
<sequence>MNFGSLSNHADDKVISNIRERIQKQQRLRNQSNYNHNNNDMALNNMQKHKSIYSRSNDHLNDNNSVNKSLNIKKTAHQQIAEQNRPALSELTNTNTNNNSNTSRSLKNIQTTVYTNDSEYTNQENIPKNDSFNIDQQNATYNSSDMDVESNNDSVILHNKSKLAAEISEAVSASSGRRVVSNESATTTTSTTSTSSTISKKEVDHLKLEYTPEDELLLKQAYQQHHVAFPDLNDPDTYDVTLCPEYQPEIFRHLRVLEAKFAPMENFMAYQPNLNWKHRTIVLNWLVYAHDKLKLLPETLYLTVNLFDRLLSTVEVTKQKLYLVAGTSLFIASKFEEINQASAKDIKTLLNDEFENEHIYLAETFILQSLNFDIGFPGPMSFLRKISKADNYQFDKRTLAKYLLETTIMDPKMVAAKPSWLAAGAYYLSMVILENLEDYNKYNKNEGEQQPNAIDEEQDDIDCNEPYTIWTSKHVYHSGYTERQIAVVASTIAQNCRNWNRTHEAVYNKYCSKKNRRCSLIVDDWLKILEQQRLQEEEEENL</sequence>
<feature type="domain" description="Cyclin C-terminal" evidence="7">
    <location>
        <begin position="377"/>
        <end position="524"/>
    </location>
</feature>
<reference evidence="9" key="1">
    <citation type="journal article" date="2016" name="Proc. Natl. Acad. Sci. U.S.A.">
        <title>Comparative genomics of biotechnologically important yeasts.</title>
        <authorList>
            <person name="Riley R."/>
            <person name="Haridas S."/>
            <person name="Wolfe K.H."/>
            <person name="Lopes M.R."/>
            <person name="Hittinger C.T."/>
            <person name="Goeker M."/>
            <person name="Salamov A.A."/>
            <person name="Wisecaver J.H."/>
            <person name="Long T.M."/>
            <person name="Calvey C.H."/>
            <person name="Aerts A.L."/>
            <person name="Barry K.W."/>
            <person name="Choi C."/>
            <person name="Clum A."/>
            <person name="Coughlan A.Y."/>
            <person name="Deshpande S."/>
            <person name="Douglass A.P."/>
            <person name="Hanson S.J."/>
            <person name="Klenk H.-P."/>
            <person name="LaButti K.M."/>
            <person name="Lapidus A."/>
            <person name="Lindquist E.A."/>
            <person name="Lipzen A.M."/>
            <person name="Meier-Kolthoff J.P."/>
            <person name="Ohm R.A."/>
            <person name="Otillar R.P."/>
            <person name="Pangilinan J.L."/>
            <person name="Peng Y."/>
            <person name="Rokas A."/>
            <person name="Rosa C.A."/>
            <person name="Scheuner C."/>
            <person name="Sibirny A.A."/>
            <person name="Slot J.C."/>
            <person name="Stielow J.B."/>
            <person name="Sun H."/>
            <person name="Kurtzman C.P."/>
            <person name="Blackwell M."/>
            <person name="Grigoriev I.V."/>
            <person name="Jeffries T.W."/>
        </authorList>
    </citation>
    <scope>NUCLEOTIDE SEQUENCE [LARGE SCALE GENOMIC DNA]</scope>
    <source>
        <strain evidence="9">NRRL Y-1626</strain>
    </source>
</reference>
<dbReference type="Pfam" id="PF00134">
    <property type="entry name" value="Cyclin_N"/>
    <property type="match status" value="1"/>
</dbReference>
<feature type="domain" description="Cyclin-like" evidence="6">
    <location>
        <begin position="381"/>
        <end position="494"/>
    </location>
</feature>
<protein>
    <submittedName>
        <fullName evidence="8">Cyclin-like protein</fullName>
    </submittedName>
</protein>
<dbReference type="GO" id="GO:0044772">
    <property type="term" value="P:mitotic cell cycle phase transition"/>
    <property type="evidence" value="ECO:0007669"/>
    <property type="project" value="InterPro"/>
</dbReference>
<dbReference type="OrthoDB" id="5590282at2759"/>
<dbReference type="SUPFAM" id="SSF47954">
    <property type="entry name" value="Cyclin-like"/>
    <property type="match status" value="2"/>
</dbReference>
<dbReference type="PIRSF" id="PIRSF001771">
    <property type="entry name" value="Cyclin_A_B_D_E"/>
    <property type="match status" value="1"/>
</dbReference>
<dbReference type="InterPro" id="IPR039361">
    <property type="entry name" value="Cyclin"/>
</dbReference>
<evidence type="ECO:0000313" key="8">
    <source>
        <dbReference type="EMBL" id="OBA25912.1"/>
    </source>
</evidence>
<gene>
    <name evidence="8" type="ORF">HANVADRAFT_53557</name>
</gene>
<dbReference type="InterPro" id="IPR046965">
    <property type="entry name" value="Cyclin_A/B-like"/>
</dbReference>
<dbReference type="InterPro" id="IPR048258">
    <property type="entry name" value="Cyclins_cyclin-box"/>
</dbReference>
<dbReference type="EMBL" id="LXPE01000034">
    <property type="protein sequence ID" value="OBA25912.1"/>
    <property type="molecule type" value="Genomic_DNA"/>
</dbReference>
<organism evidence="8 9">
    <name type="scientific">Hanseniaspora valbyensis NRRL Y-1626</name>
    <dbReference type="NCBI Taxonomy" id="766949"/>
    <lineage>
        <taxon>Eukaryota</taxon>
        <taxon>Fungi</taxon>
        <taxon>Dikarya</taxon>
        <taxon>Ascomycota</taxon>
        <taxon>Saccharomycotina</taxon>
        <taxon>Saccharomycetes</taxon>
        <taxon>Saccharomycodales</taxon>
        <taxon>Saccharomycodaceae</taxon>
        <taxon>Hanseniaspora</taxon>
    </lineage>
</organism>
<comment type="similarity">
    <text evidence="4">Belongs to the cyclin family.</text>
</comment>
<dbReference type="Gene3D" id="1.10.472.10">
    <property type="entry name" value="Cyclin-like"/>
    <property type="match status" value="2"/>
</dbReference>
<keyword evidence="9" id="KW-1185">Reference proteome</keyword>
<evidence type="ECO:0000256" key="5">
    <source>
        <dbReference type="SAM" id="MobiDB-lite"/>
    </source>
</evidence>
<proteinExistence type="inferred from homology"/>
<dbReference type="AlphaFoldDB" id="A0A1B7TB05"/>
<evidence type="ECO:0000256" key="2">
    <source>
        <dbReference type="ARBA" id="ARBA00023127"/>
    </source>
</evidence>
<name>A0A1B7TB05_9ASCO</name>
<evidence type="ECO:0000256" key="4">
    <source>
        <dbReference type="RuleBase" id="RU000383"/>
    </source>
</evidence>
<dbReference type="Pfam" id="PF02984">
    <property type="entry name" value="Cyclin_C"/>
    <property type="match status" value="1"/>
</dbReference>
<dbReference type="InterPro" id="IPR036915">
    <property type="entry name" value="Cyclin-like_sf"/>
</dbReference>
<dbReference type="CDD" id="cd20512">
    <property type="entry name" value="CYCLIN_CLBs_yeast_rpt2"/>
    <property type="match status" value="1"/>
</dbReference>
<accession>A0A1B7TB05</accession>
<dbReference type="GO" id="GO:0051301">
    <property type="term" value="P:cell division"/>
    <property type="evidence" value="ECO:0007669"/>
    <property type="project" value="UniProtKB-KW"/>
</dbReference>
<evidence type="ECO:0000256" key="3">
    <source>
        <dbReference type="ARBA" id="ARBA00023306"/>
    </source>
</evidence>
<dbReference type="PANTHER" id="PTHR10177">
    <property type="entry name" value="CYCLINS"/>
    <property type="match status" value="1"/>
</dbReference>
<dbReference type="GO" id="GO:0016538">
    <property type="term" value="F:cyclin-dependent protein serine/threonine kinase regulator activity"/>
    <property type="evidence" value="ECO:0007669"/>
    <property type="project" value="InterPro"/>
</dbReference>
<evidence type="ECO:0000259" key="7">
    <source>
        <dbReference type="SMART" id="SM01332"/>
    </source>
</evidence>
<keyword evidence="1" id="KW-0132">Cell division</keyword>
<dbReference type="InterPro" id="IPR013763">
    <property type="entry name" value="Cyclin-like_dom"/>
</dbReference>
<dbReference type="FunFam" id="1.10.472.10:FF:000001">
    <property type="entry name" value="G2/mitotic-specific cyclin"/>
    <property type="match status" value="1"/>
</dbReference>
<keyword evidence="2 4" id="KW-0195">Cyclin</keyword>
<dbReference type="InterPro" id="IPR004367">
    <property type="entry name" value="Cyclin_C-dom"/>
</dbReference>
<evidence type="ECO:0000256" key="1">
    <source>
        <dbReference type="ARBA" id="ARBA00022618"/>
    </source>
</evidence>
<evidence type="ECO:0000259" key="6">
    <source>
        <dbReference type="SMART" id="SM00385"/>
    </source>
</evidence>
<dbReference type="SMART" id="SM00385">
    <property type="entry name" value="CYCLIN"/>
    <property type="match status" value="2"/>
</dbReference>
<comment type="caution">
    <text evidence="8">The sequence shown here is derived from an EMBL/GenBank/DDBJ whole genome shotgun (WGS) entry which is preliminary data.</text>
</comment>
<dbReference type="PROSITE" id="PS00292">
    <property type="entry name" value="CYCLINS"/>
    <property type="match status" value="1"/>
</dbReference>
<feature type="region of interest" description="Disordered" evidence="5">
    <location>
        <begin position="174"/>
        <end position="197"/>
    </location>
</feature>
<feature type="domain" description="Cyclin-like" evidence="6">
    <location>
        <begin position="284"/>
        <end position="368"/>
    </location>
</feature>
<dbReference type="SMART" id="SM01332">
    <property type="entry name" value="Cyclin_C"/>
    <property type="match status" value="1"/>
</dbReference>
<dbReference type="InterPro" id="IPR006671">
    <property type="entry name" value="Cyclin_N"/>
</dbReference>
<keyword evidence="3" id="KW-0131">Cell cycle</keyword>